<sequence length="349" mass="36375">MAMLRVRSGGRCVELTGIGAPDDALRVVNRPVPEPAAGEIVVDVEAAGVAFADVKMRHGIYPGAPSFPFVPGYDFAGIVRAAGADVTGFAVGDPVAGLSSVGSYAQTIALDPRYVARRPPGTDPAAAAAIVLNYVTALQMLERVAKVREGQTILVHGGGGGVGTALLDLTRSMGLRAFATASAGKHDLVRRYGGLPIDYRTDDFVAVLRDHGGADAVFDHLGGDHVLRSRSAAKRKGCVVGYGFAAAVGGADERAAVRRTLAAFARMWVTPGPRARFYAIMTPPFSLRRHIAGDLRILLDKLARGAITPHVGLKLPLEAAAEAHERLEAGTVSGKIVLTPGGDPKPGRP</sequence>
<dbReference type="GO" id="GO:0003960">
    <property type="term" value="F:quinone reductase (NADPH) activity"/>
    <property type="evidence" value="ECO:0007669"/>
    <property type="project" value="UniProtKB-EC"/>
</dbReference>
<dbReference type="InterPro" id="IPR020843">
    <property type="entry name" value="ER"/>
</dbReference>
<dbReference type="PANTHER" id="PTHR48106:SF18">
    <property type="entry name" value="QUINONE OXIDOREDUCTASE PIG3"/>
    <property type="match status" value="1"/>
</dbReference>
<dbReference type="CDD" id="cd08273">
    <property type="entry name" value="MDR8"/>
    <property type="match status" value="1"/>
</dbReference>
<dbReference type="SUPFAM" id="SSF50129">
    <property type="entry name" value="GroES-like"/>
    <property type="match status" value="1"/>
</dbReference>
<proteinExistence type="predicted"/>
<evidence type="ECO:0000259" key="3">
    <source>
        <dbReference type="SMART" id="SM00829"/>
    </source>
</evidence>
<name>A0A0D1D4P0_9RHOB</name>
<evidence type="ECO:0000256" key="2">
    <source>
        <dbReference type="ARBA" id="ARBA00023002"/>
    </source>
</evidence>
<dbReference type="Proteomes" id="UP000032232">
    <property type="component" value="Unassembled WGS sequence"/>
</dbReference>
<dbReference type="STRING" id="935700.jaqu_33690"/>
<feature type="domain" description="Enoyl reductase (ER)" evidence="3">
    <location>
        <begin position="20"/>
        <end position="338"/>
    </location>
</feature>
<dbReference type="EC" id="1.6.5.5" evidence="4"/>
<organism evidence="4 5">
    <name type="scientific">Jannaschia aquimarina</name>
    <dbReference type="NCBI Taxonomy" id="935700"/>
    <lineage>
        <taxon>Bacteria</taxon>
        <taxon>Pseudomonadati</taxon>
        <taxon>Pseudomonadota</taxon>
        <taxon>Alphaproteobacteria</taxon>
        <taxon>Rhodobacterales</taxon>
        <taxon>Roseobacteraceae</taxon>
        <taxon>Jannaschia</taxon>
    </lineage>
</organism>
<accession>A0A0D1D4P0</accession>
<dbReference type="AlphaFoldDB" id="A0A0D1D4P0"/>
<evidence type="ECO:0000313" key="5">
    <source>
        <dbReference type="Proteomes" id="UP000032232"/>
    </source>
</evidence>
<gene>
    <name evidence="4" type="primary">qorA_2</name>
    <name evidence="4" type="ORF">jaqu_33690</name>
</gene>
<dbReference type="Pfam" id="PF08240">
    <property type="entry name" value="ADH_N"/>
    <property type="match status" value="1"/>
</dbReference>
<protein>
    <submittedName>
        <fullName evidence="4">QorA_2 protein</fullName>
        <ecNumber evidence="4">1.6.5.5</ecNumber>
    </submittedName>
</protein>
<dbReference type="InterPro" id="IPR011032">
    <property type="entry name" value="GroES-like_sf"/>
</dbReference>
<evidence type="ECO:0000256" key="1">
    <source>
        <dbReference type="ARBA" id="ARBA00022857"/>
    </source>
</evidence>
<evidence type="ECO:0000313" key="4">
    <source>
        <dbReference type="EMBL" id="KIT15043.1"/>
    </source>
</evidence>
<keyword evidence="5" id="KW-1185">Reference proteome</keyword>
<dbReference type="Pfam" id="PF13602">
    <property type="entry name" value="ADH_zinc_N_2"/>
    <property type="match status" value="1"/>
</dbReference>
<dbReference type="RefSeq" id="WP_084629948.1">
    <property type="nucleotide sequence ID" value="NZ_FZPF01000001.1"/>
</dbReference>
<reference evidence="4 5" key="1">
    <citation type="submission" date="2015-02" db="EMBL/GenBank/DDBJ databases">
        <title>Genome Sequence of Jannaschia aquimarina DSM28248, a member of the Roseobacter clade.</title>
        <authorList>
            <person name="Voget S."/>
            <person name="Daniel R."/>
        </authorList>
    </citation>
    <scope>NUCLEOTIDE SEQUENCE [LARGE SCALE GENOMIC DNA]</scope>
    <source>
        <strain evidence="4 5">GSW-M26</strain>
    </source>
</reference>
<dbReference type="GO" id="GO:0070402">
    <property type="term" value="F:NADPH binding"/>
    <property type="evidence" value="ECO:0007669"/>
    <property type="project" value="TreeGrafter"/>
</dbReference>
<dbReference type="SUPFAM" id="SSF51735">
    <property type="entry name" value="NAD(P)-binding Rossmann-fold domains"/>
    <property type="match status" value="1"/>
</dbReference>
<dbReference type="InterPro" id="IPR036291">
    <property type="entry name" value="NAD(P)-bd_dom_sf"/>
</dbReference>
<keyword evidence="1" id="KW-0521">NADP</keyword>
<dbReference type="OrthoDB" id="5295340at2"/>
<dbReference type="PATRIC" id="fig|935700.4.peg.3478"/>
<dbReference type="EMBL" id="JYFE01000060">
    <property type="protein sequence ID" value="KIT15043.1"/>
    <property type="molecule type" value="Genomic_DNA"/>
</dbReference>
<dbReference type="InterPro" id="IPR013154">
    <property type="entry name" value="ADH-like_N"/>
</dbReference>
<keyword evidence="2 4" id="KW-0560">Oxidoreductase</keyword>
<dbReference type="PANTHER" id="PTHR48106">
    <property type="entry name" value="QUINONE OXIDOREDUCTASE PIG3-RELATED"/>
    <property type="match status" value="1"/>
</dbReference>
<comment type="caution">
    <text evidence="4">The sequence shown here is derived from an EMBL/GenBank/DDBJ whole genome shotgun (WGS) entry which is preliminary data.</text>
</comment>
<dbReference type="Gene3D" id="3.40.50.720">
    <property type="entry name" value="NAD(P)-binding Rossmann-like Domain"/>
    <property type="match status" value="1"/>
</dbReference>
<dbReference type="Gene3D" id="3.90.180.10">
    <property type="entry name" value="Medium-chain alcohol dehydrogenases, catalytic domain"/>
    <property type="match status" value="1"/>
</dbReference>
<dbReference type="SMART" id="SM00829">
    <property type="entry name" value="PKS_ER"/>
    <property type="match status" value="1"/>
</dbReference>